<organism evidence="1 2">
    <name type="scientific">Planomonospora parontospora</name>
    <dbReference type="NCBI Taxonomy" id="58119"/>
    <lineage>
        <taxon>Bacteria</taxon>
        <taxon>Bacillati</taxon>
        <taxon>Actinomycetota</taxon>
        <taxon>Actinomycetes</taxon>
        <taxon>Streptosporangiales</taxon>
        <taxon>Streptosporangiaceae</taxon>
        <taxon>Planomonospora</taxon>
    </lineage>
</organism>
<proteinExistence type="predicted"/>
<reference evidence="1" key="1">
    <citation type="journal article" date="2014" name="Int. J. Syst. Evol. Microbiol.">
        <title>Complete genome sequence of Corynebacterium casei LMG S-19264T (=DSM 44701T), isolated from a smear-ripened cheese.</title>
        <authorList>
            <consortium name="US DOE Joint Genome Institute (JGI-PGF)"/>
            <person name="Walter F."/>
            <person name="Albersmeier A."/>
            <person name="Kalinowski J."/>
            <person name="Ruckert C."/>
        </authorList>
    </citation>
    <scope>NUCLEOTIDE SEQUENCE</scope>
    <source>
        <strain evidence="1">JCM 3093</strain>
    </source>
</reference>
<evidence type="ECO:0000313" key="2">
    <source>
        <dbReference type="Proteomes" id="UP000627984"/>
    </source>
</evidence>
<dbReference type="AlphaFoldDB" id="A0AA37F7K6"/>
<dbReference type="Proteomes" id="UP000627984">
    <property type="component" value="Unassembled WGS sequence"/>
</dbReference>
<dbReference type="RefSeq" id="WP_191897565.1">
    <property type="nucleotide sequence ID" value="NZ_BMQD01000023.1"/>
</dbReference>
<comment type="caution">
    <text evidence="1">The sequence shown here is derived from an EMBL/GenBank/DDBJ whole genome shotgun (WGS) entry which is preliminary data.</text>
</comment>
<gene>
    <name evidence="1" type="ORF">GCM10010126_57660</name>
</gene>
<dbReference type="EMBL" id="BMQD01000023">
    <property type="protein sequence ID" value="GGK90692.1"/>
    <property type="molecule type" value="Genomic_DNA"/>
</dbReference>
<protein>
    <submittedName>
        <fullName evidence="1">Uncharacterized protein</fullName>
    </submittedName>
</protein>
<name>A0AA37F7K6_9ACTN</name>
<accession>A0AA37F7K6</accession>
<sequence length="145" mass="15476">MIPLNAATAERVVAVAHATLEEFDSRAPGDYSGGEAAFRLGELSHALRSVLALLPDPPGPDAPTTAATLSLGQEVPVGSLVGRLPRRLLALVPGYNGNWPIKLCDVLQRHEDSVIVIYAMPGGISGKTSWRADRMIVPLKWEDAE</sequence>
<evidence type="ECO:0000313" key="1">
    <source>
        <dbReference type="EMBL" id="GGK90692.1"/>
    </source>
</evidence>
<reference evidence="1" key="2">
    <citation type="submission" date="2022-09" db="EMBL/GenBank/DDBJ databases">
        <authorList>
            <person name="Sun Q."/>
            <person name="Ohkuma M."/>
        </authorList>
    </citation>
    <scope>NUCLEOTIDE SEQUENCE</scope>
    <source>
        <strain evidence="1">JCM 3093</strain>
    </source>
</reference>